<dbReference type="InterPro" id="IPR013821">
    <property type="entry name" value="K_chnl_volt-dep_KCNQ_C"/>
</dbReference>
<name>A0A2M4A6K0_9DIPT</name>
<keyword evidence="4" id="KW-0630">Potassium</keyword>
<accession>A0A2M4A6K0</accession>
<dbReference type="GO" id="GO:0005249">
    <property type="term" value="F:voltage-gated potassium channel activity"/>
    <property type="evidence" value="ECO:0007669"/>
    <property type="project" value="InterPro"/>
</dbReference>
<reference evidence="10" key="1">
    <citation type="submission" date="2018-01" db="EMBL/GenBank/DDBJ databases">
        <title>An insight into the sialome of Amazonian anophelines.</title>
        <authorList>
            <person name="Ribeiro J.M."/>
            <person name="Scarpassa V."/>
            <person name="Calvo E."/>
        </authorList>
    </citation>
    <scope>NUCLEOTIDE SEQUENCE</scope>
    <source>
        <tissue evidence="10">Salivary glands</tissue>
    </source>
</reference>
<sequence>MKYFVARRKFKEALKPYDVKDVMEQYAAGHVDLLGRVKNVQTRLDQILGKQGSKSKDVYASKISLASRVVKIERQVDDIETKVDSFIDLYMQDRIRLLSLPLHPDTSHSNNPNLPSLPPKGGGAAAVITSVTTSTSGSLKPKPILIDKQFSEPNSPIAKTFEEQALQQKRPPMQRGFSDLGHRIKKRVTLSSIPPQYVGNSTGQPAVSERGDVVIVVPSIDSEHLEPVGIEELTSVCIDTEIEIEPGSPKTITESSIIMMDEEDDEEEDIEEEDIEEEELDIGGDIDPDSPPWDEYGELDVEDQDDTTENTALLRACAAKTEIIVTPISPVSSAFELNRMDSEEYRRSKQQQQQQQHVAANNNEGEHQQQMLTMVSTATAATGSTAGAAMDSLKPEMSSSSRNNGSDDT</sequence>
<feature type="domain" description="Potassium channel voltage dependent KCNQ C-terminal" evidence="9">
    <location>
        <begin position="1"/>
        <end position="93"/>
    </location>
</feature>
<evidence type="ECO:0000259" key="9">
    <source>
        <dbReference type="Pfam" id="PF03520"/>
    </source>
</evidence>
<dbReference type="Pfam" id="PF03520">
    <property type="entry name" value="KCNQ_channel"/>
    <property type="match status" value="1"/>
</dbReference>
<dbReference type="EMBL" id="GGFK01003105">
    <property type="protein sequence ID" value="MBW36426.1"/>
    <property type="molecule type" value="Transcribed_RNA"/>
</dbReference>
<feature type="region of interest" description="Disordered" evidence="8">
    <location>
        <begin position="105"/>
        <end position="124"/>
    </location>
</feature>
<dbReference type="PANTHER" id="PTHR47735:SF9">
    <property type="entry name" value="POTASSIUM VOLTAGE-GATED CHANNEL SUBFAMILY KQT MEMBER 4-LIKE ISOFORM X1"/>
    <property type="match status" value="1"/>
</dbReference>
<keyword evidence="3" id="KW-1003">Cell membrane</keyword>
<evidence type="ECO:0000313" key="10">
    <source>
        <dbReference type="EMBL" id="MBW36426.1"/>
    </source>
</evidence>
<evidence type="ECO:0000256" key="8">
    <source>
        <dbReference type="SAM" id="MobiDB-lite"/>
    </source>
</evidence>
<dbReference type="Gene3D" id="6.10.140.1910">
    <property type="match status" value="1"/>
</dbReference>
<feature type="region of interest" description="Disordered" evidence="8">
    <location>
        <begin position="383"/>
        <end position="409"/>
    </location>
</feature>
<evidence type="ECO:0000256" key="7">
    <source>
        <dbReference type="ARBA" id="ARBA00034430"/>
    </source>
</evidence>
<evidence type="ECO:0000256" key="1">
    <source>
        <dbReference type="ARBA" id="ARBA00004651"/>
    </source>
</evidence>
<keyword evidence="6 10" id="KW-0407">Ion channel</keyword>
<keyword evidence="3" id="KW-0472">Membrane</keyword>
<protein>
    <submittedName>
        <fullName evidence="10">Putative potassium channel kcnq</fullName>
    </submittedName>
</protein>
<evidence type="ECO:0000256" key="6">
    <source>
        <dbReference type="ARBA" id="ARBA00023303"/>
    </source>
</evidence>
<dbReference type="InterPro" id="IPR003937">
    <property type="entry name" value="K_chnl_volt-dep_KCNQ"/>
</dbReference>
<keyword evidence="2" id="KW-0813">Transport</keyword>
<comment type="catalytic activity">
    <reaction evidence="7">
        <text>K(+)(in) = K(+)(out)</text>
        <dbReference type="Rhea" id="RHEA:29463"/>
        <dbReference type="ChEBI" id="CHEBI:29103"/>
    </reaction>
</comment>
<evidence type="ECO:0000256" key="5">
    <source>
        <dbReference type="ARBA" id="ARBA00023065"/>
    </source>
</evidence>
<evidence type="ECO:0000256" key="4">
    <source>
        <dbReference type="ARBA" id="ARBA00022958"/>
    </source>
</evidence>
<comment type="subcellular location">
    <subcellularLocation>
        <location evidence="1">Cell membrane</location>
        <topology evidence="1">Multi-pass membrane protein</topology>
    </subcellularLocation>
</comment>
<feature type="compositionally biased region" description="Polar residues" evidence="8">
    <location>
        <begin position="357"/>
        <end position="370"/>
    </location>
</feature>
<keyword evidence="5" id="KW-0406">Ion transport</keyword>
<feature type="compositionally biased region" description="Polar residues" evidence="8">
    <location>
        <begin position="397"/>
        <end position="409"/>
    </location>
</feature>
<proteinExistence type="predicted"/>
<dbReference type="GO" id="GO:0008076">
    <property type="term" value="C:voltage-gated potassium channel complex"/>
    <property type="evidence" value="ECO:0007669"/>
    <property type="project" value="TreeGrafter"/>
</dbReference>
<dbReference type="AlphaFoldDB" id="A0A2M4A6K0"/>
<dbReference type="PANTHER" id="PTHR47735">
    <property type="entry name" value="POTASSIUM VOLTAGE-GATED CHANNEL SUBFAMILY KQT MEMBER 4"/>
    <property type="match status" value="1"/>
</dbReference>
<evidence type="ECO:0000256" key="2">
    <source>
        <dbReference type="ARBA" id="ARBA00022448"/>
    </source>
</evidence>
<organism evidence="10">
    <name type="scientific">Anopheles triannulatus</name>
    <dbReference type="NCBI Taxonomy" id="58253"/>
    <lineage>
        <taxon>Eukaryota</taxon>
        <taxon>Metazoa</taxon>
        <taxon>Ecdysozoa</taxon>
        <taxon>Arthropoda</taxon>
        <taxon>Hexapoda</taxon>
        <taxon>Insecta</taxon>
        <taxon>Pterygota</taxon>
        <taxon>Neoptera</taxon>
        <taxon>Endopterygota</taxon>
        <taxon>Diptera</taxon>
        <taxon>Nematocera</taxon>
        <taxon>Culicoidea</taxon>
        <taxon>Culicidae</taxon>
        <taxon>Anophelinae</taxon>
        <taxon>Anopheles</taxon>
    </lineage>
</organism>
<evidence type="ECO:0000256" key="3">
    <source>
        <dbReference type="ARBA" id="ARBA00022475"/>
    </source>
</evidence>
<feature type="region of interest" description="Disordered" evidence="8">
    <location>
        <begin position="342"/>
        <end position="370"/>
    </location>
</feature>